<evidence type="ECO:0000313" key="2">
    <source>
        <dbReference type="Proteomes" id="UP000183257"/>
    </source>
</evidence>
<keyword evidence="2" id="KW-1185">Reference proteome</keyword>
<sequence>MLMKTKEKTAIILGATGVTGSVLVSLLTNHKAYAKIKLFSRSVSGLTHPKIEEYLVDLQDLESHKGSFVADEVYCCIGTTKAKTPDKELYKSIDYGIPLQAAKLCKENDIGTFMVISALGANASSSVFYNKVKGQMEDAVIALQIPKTHILQPSLIAGKRDEKRMGEWLAKQFFKVFQFLLIGSLKKYKPIHPETIAKAMVWLGNNEENTIKIQSDKIKELGEE</sequence>
<dbReference type="Proteomes" id="UP000183257">
    <property type="component" value="Unassembled WGS sequence"/>
</dbReference>
<evidence type="ECO:0000313" key="1">
    <source>
        <dbReference type="EMBL" id="SFW53774.1"/>
    </source>
</evidence>
<reference evidence="2" key="1">
    <citation type="submission" date="2016-11" db="EMBL/GenBank/DDBJ databases">
        <authorList>
            <person name="Varghese N."/>
            <person name="Submissions S."/>
        </authorList>
    </citation>
    <scope>NUCLEOTIDE SEQUENCE [LARGE SCALE GENOMIC DNA]</scope>
    <source>
        <strain evidence="2">DSM 24786</strain>
    </source>
</reference>
<dbReference type="InterPro" id="IPR036291">
    <property type="entry name" value="NAD(P)-bd_dom_sf"/>
</dbReference>
<dbReference type="SUPFAM" id="SSF51735">
    <property type="entry name" value="NAD(P)-binding Rossmann-fold domains"/>
    <property type="match status" value="1"/>
</dbReference>
<dbReference type="PANTHER" id="PTHR14097">
    <property type="entry name" value="OXIDOREDUCTASE HTATIP2"/>
    <property type="match status" value="1"/>
</dbReference>
<protein>
    <submittedName>
        <fullName evidence="1">Uncharacterized conserved protein YbjT, contains NAD(P)-binding and DUF2867 domains</fullName>
    </submittedName>
</protein>
<accession>A0A1K1Q3U6</accession>
<name>A0A1K1Q3U6_9FLAO</name>
<proteinExistence type="predicted"/>
<dbReference type="EMBL" id="FPIY01000003">
    <property type="protein sequence ID" value="SFW53774.1"/>
    <property type="molecule type" value="Genomic_DNA"/>
</dbReference>
<dbReference type="STRING" id="76595.SAMN05660313_02242"/>
<dbReference type="AlphaFoldDB" id="A0A1K1Q3U6"/>
<gene>
    <name evidence="1" type="ORF">SAMN05660313_02242</name>
</gene>
<organism evidence="1 2">
    <name type="scientific">Cellulophaga fucicola</name>
    <dbReference type="NCBI Taxonomy" id="76595"/>
    <lineage>
        <taxon>Bacteria</taxon>
        <taxon>Pseudomonadati</taxon>
        <taxon>Bacteroidota</taxon>
        <taxon>Flavobacteriia</taxon>
        <taxon>Flavobacteriales</taxon>
        <taxon>Flavobacteriaceae</taxon>
        <taxon>Cellulophaga</taxon>
    </lineage>
</organism>
<dbReference type="PANTHER" id="PTHR14097:SF7">
    <property type="entry name" value="OXIDOREDUCTASE HTATIP2"/>
    <property type="match status" value="1"/>
</dbReference>
<dbReference type="Gene3D" id="3.40.50.720">
    <property type="entry name" value="NAD(P)-binding Rossmann-like Domain"/>
    <property type="match status" value="1"/>
</dbReference>